<reference evidence="2 3" key="1">
    <citation type="submission" date="2015-12" db="EMBL/GenBank/DDBJ databases">
        <title>The genome of Folsomia candida.</title>
        <authorList>
            <person name="Faddeeva A."/>
            <person name="Derks M.F."/>
            <person name="Anvar Y."/>
            <person name="Smit S."/>
            <person name="Van Straalen N."/>
            <person name="Roelofs D."/>
        </authorList>
    </citation>
    <scope>NUCLEOTIDE SEQUENCE [LARGE SCALE GENOMIC DNA]</scope>
    <source>
        <strain evidence="2 3">VU population</strain>
        <tissue evidence="2">Whole body</tissue>
    </source>
</reference>
<evidence type="ECO:0000313" key="3">
    <source>
        <dbReference type="Proteomes" id="UP000198287"/>
    </source>
</evidence>
<name>A0A226DAY5_FOLCA</name>
<protein>
    <submittedName>
        <fullName evidence="2">Uncharacterized protein tam6, mitochondrial</fullName>
    </submittedName>
</protein>
<organism evidence="2 3">
    <name type="scientific">Folsomia candida</name>
    <name type="common">Springtail</name>
    <dbReference type="NCBI Taxonomy" id="158441"/>
    <lineage>
        <taxon>Eukaryota</taxon>
        <taxon>Metazoa</taxon>
        <taxon>Ecdysozoa</taxon>
        <taxon>Arthropoda</taxon>
        <taxon>Hexapoda</taxon>
        <taxon>Collembola</taxon>
        <taxon>Entomobryomorpha</taxon>
        <taxon>Isotomoidea</taxon>
        <taxon>Isotomidae</taxon>
        <taxon>Proisotominae</taxon>
        <taxon>Folsomia</taxon>
    </lineage>
</organism>
<keyword evidence="3" id="KW-1185">Reference proteome</keyword>
<evidence type="ECO:0000313" key="2">
    <source>
        <dbReference type="EMBL" id="OXA42702.1"/>
    </source>
</evidence>
<accession>A0A226DAY5</accession>
<dbReference type="InterPro" id="IPR028036">
    <property type="entry name" value="DMAC1-like_dom"/>
</dbReference>
<gene>
    <name evidence="2" type="ORF">Fcan01_22626</name>
</gene>
<feature type="domain" description="Distal membrane-arm assembly complex protein 1-like" evidence="1">
    <location>
        <begin position="9"/>
        <end position="50"/>
    </location>
</feature>
<dbReference type="EMBL" id="LNIX01000025">
    <property type="protein sequence ID" value="OXA42702.1"/>
    <property type="molecule type" value="Genomic_DNA"/>
</dbReference>
<dbReference type="Pfam" id="PF15055">
    <property type="entry name" value="DMAC1_Dmo2"/>
    <property type="match status" value="1"/>
</dbReference>
<proteinExistence type="predicted"/>
<comment type="caution">
    <text evidence="2">The sequence shown here is derived from an EMBL/GenBank/DDBJ whole genome shotgun (WGS) entry which is preliminary data.</text>
</comment>
<evidence type="ECO:0000259" key="1">
    <source>
        <dbReference type="Pfam" id="PF15055"/>
    </source>
</evidence>
<dbReference type="Proteomes" id="UP000198287">
    <property type="component" value="Unassembled WGS sequence"/>
</dbReference>
<sequence>MDKSTKDKSCMPCRLVGGAGMSGAGIYVASQVSRQKNLPGKVVVSLFAGGLIYTGVARLLDLPPFGDGDVSRSEMGEYMDGGDSGATCRIYDFKYFGSKNSKVLNIEVSLLDYRREFEIDFGFR</sequence>
<dbReference type="AlphaFoldDB" id="A0A226DAY5"/>